<keyword evidence="5 11" id="KW-0547">Nucleotide-binding</keyword>
<protein>
    <recommendedName>
        <fullName evidence="2 13">Guanylate cyclase</fullName>
        <ecNumber evidence="2 13">4.6.1.2</ecNumber>
    </recommendedName>
</protein>
<dbReference type="PROSITE" id="PS00452">
    <property type="entry name" value="GUANYLATE_CYCLASE_1"/>
    <property type="match status" value="1"/>
</dbReference>
<evidence type="ECO:0000256" key="1">
    <source>
        <dbReference type="ARBA" id="ARBA00004167"/>
    </source>
</evidence>
<feature type="region of interest" description="Disordered" evidence="14">
    <location>
        <begin position="1926"/>
        <end position="1960"/>
    </location>
</feature>
<feature type="domain" description="Protein kinase" evidence="16">
    <location>
        <begin position="1350"/>
        <end position="1664"/>
    </location>
</feature>
<dbReference type="EC" id="4.6.1.2" evidence="2 13"/>
<dbReference type="GO" id="GO:0005886">
    <property type="term" value="C:plasma membrane"/>
    <property type="evidence" value="ECO:0007669"/>
    <property type="project" value="TreeGrafter"/>
</dbReference>
<dbReference type="PROSITE" id="PS00108">
    <property type="entry name" value="PROTEIN_KINASE_ST"/>
    <property type="match status" value="1"/>
</dbReference>
<evidence type="ECO:0000256" key="10">
    <source>
        <dbReference type="ARBA" id="ARBA00023293"/>
    </source>
</evidence>
<dbReference type="InterPro" id="IPR011009">
    <property type="entry name" value="Kinase-like_dom_sf"/>
</dbReference>
<evidence type="ECO:0000313" key="18">
    <source>
        <dbReference type="EMBL" id="CAB9500762.1"/>
    </source>
</evidence>
<organism evidence="18 19">
    <name type="scientific">Seminavis robusta</name>
    <dbReference type="NCBI Taxonomy" id="568900"/>
    <lineage>
        <taxon>Eukaryota</taxon>
        <taxon>Sar</taxon>
        <taxon>Stramenopiles</taxon>
        <taxon>Ochrophyta</taxon>
        <taxon>Bacillariophyta</taxon>
        <taxon>Bacillariophyceae</taxon>
        <taxon>Bacillariophycidae</taxon>
        <taxon>Naviculales</taxon>
        <taxon>Naviculaceae</taxon>
        <taxon>Seminavis</taxon>
    </lineage>
</organism>
<dbReference type="SUPFAM" id="SSF55073">
    <property type="entry name" value="Nucleotide cyclase"/>
    <property type="match status" value="1"/>
</dbReference>
<evidence type="ECO:0000259" key="16">
    <source>
        <dbReference type="PROSITE" id="PS50011"/>
    </source>
</evidence>
<gene>
    <name evidence="18" type="ORF">SEMRO_91_G047770.1</name>
</gene>
<evidence type="ECO:0000313" key="19">
    <source>
        <dbReference type="Proteomes" id="UP001153069"/>
    </source>
</evidence>
<feature type="chain" id="PRO_5040248999" description="Guanylate cyclase" evidence="15">
    <location>
        <begin position="36"/>
        <end position="1981"/>
    </location>
</feature>
<evidence type="ECO:0000256" key="2">
    <source>
        <dbReference type="ARBA" id="ARBA00012202"/>
    </source>
</evidence>
<dbReference type="Proteomes" id="UP001153069">
    <property type="component" value="Unassembled WGS sequence"/>
</dbReference>
<proteinExistence type="inferred from homology"/>
<evidence type="ECO:0000256" key="12">
    <source>
        <dbReference type="RuleBase" id="RU000405"/>
    </source>
</evidence>
<dbReference type="Pfam" id="PF00211">
    <property type="entry name" value="Guanylate_cyc"/>
    <property type="match status" value="1"/>
</dbReference>
<dbReference type="PROSITE" id="PS50011">
    <property type="entry name" value="PROTEIN_KINASE_DOM"/>
    <property type="match status" value="1"/>
</dbReference>
<keyword evidence="18" id="KW-0418">Kinase</keyword>
<comment type="similarity">
    <text evidence="12">Belongs to the adenylyl cyclase class-4/guanylyl cyclase family.</text>
</comment>
<dbReference type="GO" id="GO:0005524">
    <property type="term" value="F:ATP binding"/>
    <property type="evidence" value="ECO:0007669"/>
    <property type="project" value="UniProtKB-UniRule"/>
</dbReference>
<evidence type="ECO:0000256" key="15">
    <source>
        <dbReference type="SAM" id="SignalP"/>
    </source>
</evidence>
<feature type="signal peptide" evidence="15">
    <location>
        <begin position="1"/>
        <end position="35"/>
    </location>
</feature>
<reference evidence="18" key="1">
    <citation type="submission" date="2020-06" db="EMBL/GenBank/DDBJ databases">
        <authorList>
            <consortium name="Plant Systems Biology data submission"/>
        </authorList>
    </citation>
    <scope>NUCLEOTIDE SEQUENCE</scope>
    <source>
        <strain evidence="18">D6</strain>
    </source>
</reference>
<dbReference type="PROSITE" id="PS00107">
    <property type="entry name" value="PROTEIN_KINASE_ATP"/>
    <property type="match status" value="1"/>
</dbReference>
<comment type="caution">
    <text evidence="18">The sequence shown here is derived from an EMBL/GenBank/DDBJ whole genome shotgun (WGS) entry which is preliminary data.</text>
</comment>
<feature type="binding site" evidence="11">
    <location>
        <position position="1377"/>
    </location>
    <ligand>
        <name>ATP</name>
        <dbReference type="ChEBI" id="CHEBI:30616"/>
    </ligand>
</feature>
<evidence type="ECO:0000256" key="6">
    <source>
        <dbReference type="ARBA" id="ARBA00022840"/>
    </source>
</evidence>
<evidence type="ECO:0000256" key="7">
    <source>
        <dbReference type="ARBA" id="ARBA00022989"/>
    </source>
</evidence>
<dbReference type="InterPro" id="IPR001054">
    <property type="entry name" value="A/G_cyclase"/>
</dbReference>
<dbReference type="Gene3D" id="1.10.510.10">
    <property type="entry name" value="Transferase(Phosphotransferase) domain 1"/>
    <property type="match status" value="1"/>
</dbReference>
<dbReference type="Gene3D" id="3.30.70.1230">
    <property type="entry name" value="Nucleotide cyclase"/>
    <property type="match status" value="1"/>
</dbReference>
<evidence type="ECO:0000256" key="9">
    <source>
        <dbReference type="ARBA" id="ARBA00023239"/>
    </source>
</evidence>
<comment type="catalytic activity">
    <reaction evidence="13">
        <text>GTP = 3',5'-cyclic GMP + diphosphate</text>
        <dbReference type="Rhea" id="RHEA:13665"/>
        <dbReference type="ChEBI" id="CHEBI:33019"/>
        <dbReference type="ChEBI" id="CHEBI:37565"/>
        <dbReference type="ChEBI" id="CHEBI:57746"/>
        <dbReference type="EC" id="4.6.1.2"/>
    </reaction>
</comment>
<keyword evidence="10 13" id="KW-0141">cGMP biosynthesis</keyword>
<dbReference type="PANTHER" id="PTHR11920">
    <property type="entry name" value="GUANYLYL CYCLASE"/>
    <property type="match status" value="1"/>
</dbReference>
<keyword evidence="3" id="KW-0723">Serine/threonine-protein kinase</keyword>
<dbReference type="EMBL" id="CAICTM010000090">
    <property type="protein sequence ID" value="CAB9500762.1"/>
    <property type="molecule type" value="Genomic_DNA"/>
</dbReference>
<keyword evidence="8" id="KW-0472">Membrane</keyword>
<feature type="domain" description="Guanylate cyclase" evidence="17">
    <location>
        <begin position="1718"/>
        <end position="1850"/>
    </location>
</feature>
<dbReference type="InterPro" id="IPR029787">
    <property type="entry name" value="Nucleotide_cyclase"/>
</dbReference>
<sequence>MASQSAATQPMRSALSRTAACWLLLLLLCSPSSQAQTTNTMDPVEISYVMEPFEALQEEWIQQTPESWDVTLTTTNEALFGNASLQVDFVHGSGGNADDNAETLTLGWTRDQGEPPHNCHGSTHLSLWYKIIPTASARVAQLRVVMLSDNDQEYYHDTFPLKEETSWQEFRVDIENQDLKPLHANLTSTTKLDLTRLTGWRLEVGVVANEEDPENNAQGTLLLDQLACVGGGDLLAAPFHLNKNNNPNMDPWDFAIQEGIWGQSFLDSEYARNETSIALDGAGVMQVNYTIEQTESWGGLVGMSFKAPANAYYNLTGATHIGWGFQRRQPASVAGRTNLRFILKEASHACHNCSFEDWEWYYSFHYMLDEDDNVDGLGEVLMPLEGGTSSEMPFWLTGWSGALGDEQLDVSYIRGFGLELNLDSQGGLGSTVSGAIDIFNMTVLRASPGELEEAVNMEDEGPAEVAYVLEPFESMDAYWLTRESGDDGDVLNVTFTAADNSLFGNSSLSVEYRFGAALDTTRKMEVGRIAAGPPFNCHRASYVSLWYRMLETTESGQAATARLLLLDYDDAGFYVDLPEIVDQGWREFKVNISAFLLNDAPGGTSGDAILDLKRLRGWTVELRGSTMASGVIFLDQLACVGGENMLGSEFSPPGESWNGAVNEGSWTEDFYNSDLSESVSKIALDDGILGLDYTIEQVESWGGYIAFMMNAPEPSYYNLSSANFLRFGYRIREAASIPGRAHLRMIVVENSHGDEERYYNFNYVLDENLAVGDIEIPLEGSADPSSPLWQTGWSGGVGNSQFDKSHIKGFTFELSMDSQGDLGSTASGAIDLFGLTTPRAASKMADNSILDFVRIVEEPGVTFSQISPRFRRQEFKHSECQETCASDPSCNYALANGQDCFTASTLEAGDVLVANTPLLQDDVTAFWVDDVTRRGDYCDLCDCHGLDQTIDCRNKDLIAVPKTFSLAWKPRVLDLRNNSQLVLLGAGALDGLAESLEVLWLPSAVRHISPGSLTGLPYLSVVHFEPEGHKSNVILESSQAFDDVCCSIGQHIDLSVPMNGFTFCDMKVKRPGSDSTFLDFVQFEDGNSFAQIRPNSDFMAEAAESPEKCAEYCAISSECAFYSYDARWHNAAHICYHMKGANGTMPEHNKVCCENEHYADEGLTMPGWTSGMPPRTRHDLDNARVQIEPGNLVADFRNGYEVEYTVSLGSTPLRGAVWVEPRMSSSAKVDISFSPTRVILYGANTTATVKVSISSEAISDFSSTLLITNKITSCDAAFMHLSDGDLANDLNVFIDVVTPKEESGSNLAVPVTITLAIVCMAGLAVLVYFERKRKSHDAVWQVKEEELKFADPPDIVGRGSFGLVLRATYRGTAVAVKRVIPPRRTDIDNSSHRFGSGQDAYQSIDGHMRSYSKPNSKPRGADSMPSLLEGKALLKLSFLSGPSGRDVAEWRKRRQAFVKEMRYLSKLRHPCITTVMGAVIDSKSEPMLVMELMEHGSLYDLLQNETLVMEEELRIALMADVTQGMRFLHAANVIHGDLKAANILVDKNFRAKVADFGLSSHKDHGRATGTPLWMAPELLRGDCGNSTASDVFSFGIILYECWSRKEPYEGEQLFDVLRLVTDRTVHKRPPFPDEMPAVVRSLMSDCLAGPPERRPSFEELDQRVGRVNVDSTDGTPSRPRRSSVNANTTTLFDIFPRHVAEALQDGKKVEAEHKDCVTIFFSDIVGFTNISTSLEPHKIASMLDRLYTKLDELSQQHDIYKVETIGDAYMAVSNLIKDQHDDHVKRIALFAVDAVDAANTVKIDLDNPARGCVQIRCGFHSGPVVADVVGSRNPRYCLFGDAVNTASRMESNGQGGRIHCSRASAELLEAQLPQMAMNGRGEIHVKGKGMMETFWCNEEGMRPSEQFPNSHTVQPHKNKSMRFLNPIRGSANRGSANRRQASMRGSGTEETSNGEVGGTTVGVETSLSLAEAGRAPTTFNL</sequence>
<accession>A0A9N8DCM2</accession>
<dbReference type="PANTHER" id="PTHR11920:SF335">
    <property type="entry name" value="GUANYLATE CYCLASE"/>
    <property type="match status" value="1"/>
</dbReference>
<evidence type="ECO:0000256" key="13">
    <source>
        <dbReference type="RuleBase" id="RU003431"/>
    </source>
</evidence>
<evidence type="ECO:0000256" key="11">
    <source>
        <dbReference type="PROSITE-ProRule" id="PRU10141"/>
    </source>
</evidence>
<dbReference type="FunFam" id="3.30.70.1230:FF:000030">
    <property type="entry name" value="Si:ch211-215j19.12"/>
    <property type="match status" value="1"/>
</dbReference>
<evidence type="ECO:0000256" key="3">
    <source>
        <dbReference type="ARBA" id="ARBA00022527"/>
    </source>
</evidence>
<evidence type="ECO:0000256" key="5">
    <source>
        <dbReference type="ARBA" id="ARBA00022741"/>
    </source>
</evidence>
<dbReference type="InterPro" id="IPR000719">
    <property type="entry name" value="Prot_kinase_dom"/>
</dbReference>
<dbReference type="Gene3D" id="3.30.200.20">
    <property type="entry name" value="Phosphorylase Kinase, domain 1"/>
    <property type="match status" value="1"/>
</dbReference>
<dbReference type="InterPro" id="IPR018297">
    <property type="entry name" value="A/G_cyclase_CS"/>
</dbReference>
<keyword evidence="18" id="KW-0808">Transferase</keyword>
<dbReference type="GO" id="GO:0007168">
    <property type="term" value="P:receptor guanylyl cyclase signaling pathway"/>
    <property type="evidence" value="ECO:0007669"/>
    <property type="project" value="TreeGrafter"/>
</dbReference>
<keyword evidence="9 12" id="KW-0456">Lyase</keyword>
<dbReference type="GO" id="GO:0004016">
    <property type="term" value="F:adenylate cyclase activity"/>
    <property type="evidence" value="ECO:0007669"/>
    <property type="project" value="TreeGrafter"/>
</dbReference>
<dbReference type="InterPro" id="IPR017441">
    <property type="entry name" value="Protein_kinase_ATP_BS"/>
</dbReference>
<dbReference type="SMART" id="SM00220">
    <property type="entry name" value="S_TKc"/>
    <property type="match status" value="1"/>
</dbReference>
<dbReference type="Pfam" id="PF07714">
    <property type="entry name" value="PK_Tyr_Ser-Thr"/>
    <property type="match status" value="1"/>
</dbReference>
<dbReference type="CDD" id="cd07302">
    <property type="entry name" value="CHD"/>
    <property type="match status" value="1"/>
</dbReference>
<dbReference type="SUPFAM" id="SSF56112">
    <property type="entry name" value="Protein kinase-like (PK-like)"/>
    <property type="match status" value="1"/>
</dbReference>
<evidence type="ECO:0000256" key="14">
    <source>
        <dbReference type="SAM" id="MobiDB-lite"/>
    </source>
</evidence>
<feature type="compositionally biased region" description="Low complexity" evidence="14">
    <location>
        <begin position="1945"/>
        <end position="1954"/>
    </location>
</feature>
<dbReference type="GO" id="GO:0004674">
    <property type="term" value="F:protein serine/threonine kinase activity"/>
    <property type="evidence" value="ECO:0007669"/>
    <property type="project" value="UniProtKB-KW"/>
</dbReference>
<dbReference type="GO" id="GO:0004383">
    <property type="term" value="F:guanylate cyclase activity"/>
    <property type="evidence" value="ECO:0007669"/>
    <property type="project" value="UniProtKB-EC"/>
</dbReference>
<dbReference type="GO" id="GO:0035556">
    <property type="term" value="P:intracellular signal transduction"/>
    <property type="evidence" value="ECO:0007669"/>
    <property type="project" value="InterPro"/>
</dbReference>
<name>A0A9N8DCM2_9STRA</name>
<dbReference type="SMART" id="SM00044">
    <property type="entry name" value="CYCc"/>
    <property type="match status" value="1"/>
</dbReference>
<evidence type="ECO:0000256" key="4">
    <source>
        <dbReference type="ARBA" id="ARBA00022692"/>
    </source>
</evidence>
<comment type="subcellular location">
    <subcellularLocation>
        <location evidence="1">Membrane</location>
        <topology evidence="1">Single-pass membrane protein</topology>
    </subcellularLocation>
</comment>
<dbReference type="OrthoDB" id="45647at2759"/>
<dbReference type="InterPro" id="IPR050401">
    <property type="entry name" value="Cyclic_nucleotide_synthase"/>
</dbReference>
<dbReference type="PROSITE" id="PS50125">
    <property type="entry name" value="GUANYLATE_CYCLASE_2"/>
    <property type="match status" value="1"/>
</dbReference>
<evidence type="ECO:0000259" key="17">
    <source>
        <dbReference type="PROSITE" id="PS50125"/>
    </source>
</evidence>
<keyword evidence="7" id="KW-1133">Transmembrane helix</keyword>
<dbReference type="InterPro" id="IPR001245">
    <property type="entry name" value="Ser-Thr/Tyr_kinase_cat_dom"/>
</dbReference>
<dbReference type="GO" id="GO:0001653">
    <property type="term" value="F:peptide receptor activity"/>
    <property type="evidence" value="ECO:0007669"/>
    <property type="project" value="TreeGrafter"/>
</dbReference>
<dbReference type="InterPro" id="IPR008271">
    <property type="entry name" value="Ser/Thr_kinase_AS"/>
</dbReference>
<keyword evidence="6 11" id="KW-0067">ATP-binding</keyword>
<dbReference type="PRINTS" id="PR00109">
    <property type="entry name" value="TYRKINASE"/>
</dbReference>
<keyword evidence="4" id="KW-0812">Transmembrane</keyword>
<evidence type="ECO:0000256" key="8">
    <source>
        <dbReference type="ARBA" id="ARBA00023136"/>
    </source>
</evidence>
<keyword evidence="15" id="KW-0732">Signal</keyword>
<keyword evidence="19" id="KW-1185">Reference proteome</keyword>